<dbReference type="HOGENOM" id="CLU_106738_7_3_11"/>
<dbReference type="Gene3D" id="3.10.450.50">
    <property type="match status" value="1"/>
</dbReference>
<dbReference type="InterPro" id="IPR032710">
    <property type="entry name" value="NTF2-like_dom_sf"/>
</dbReference>
<dbReference type="InterPro" id="IPR037401">
    <property type="entry name" value="SnoaL-like"/>
</dbReference>
<sequence length="144" mass="15052">MPTATPGSTAQGGAEVVAEVRHAIAAYCQALDDGRVDDLVSLFTPDGVSALPGMDPVEGHDALRELYRGVTAQGGTTRHVVVNTAVSTGDGNQVSAVSDLVFLSHGENGWQIALAGRYDDVLRRHDGHWLFAGRSLTFTAPAPA</sequence>
<dbReference type="eggNOG" id="ENOG5033VTF">
    <property type="taxonomic scope" value="Bacteria"/>
</dbReference>
<evidence type="ECO:0000313" key="2">
    <source>
        <dbReference type="EMBL" id="ADJ48863.1"/>
    </source>
</evidence>
<dbReference type="Proteomes" id="UP000000328">
    <property type="component" value="Chromosome"/>
</dbReference>
<dbReference type="RefSeq" id="WP_013228908.1">
    <property type="nucleotide sequence ID" value="NC_014318.1"/>
</dbReference>
<accession>A0A0H3DFJ6</accession>
<evidence type="ECO:0000313" key="3">
    <source>
        <dbReference type="Proteomes" id="UP000000328"/>
    </source>
</evidence>
<organism evidence="2 3">
    <name type="scientific">Amycolatopsis mediterranei (strain U-32)</name>
    <dbReference type="NCBI Taxonomy" id="749927"/>
    <lineage>
        <taxon>Bacteria</taxon>
        <taxon>Bacillati</taxon>
        <taxon>Actinomycetota</taxon>
        <taxon>Actinomycetes</taxon>
        <taxon>Pseudonocardiales</taxon>
        <taxon>Pseudonocardiaceae</taxon>
        <taxon>Amycolatopsis</taxon>
    </lineage>
</organism>
<dbReference type="EMBL" id="CP002000">
    <property type="protein sequence ID" value="ADJ48863.1"/>
    <property type="molecule type" value="Genomic_DNA"/>
</dbReference>
<dbReference type="OrthoDB" id="4941530at2"/>
<reference evidence="2 3" key="1">
    <citation type="journal article" date="2010" name="Cell Res.">
        <title>Complete genome sequence of the rifamycin SV-producing Amycolatopsis mediterranei U32 revealed its genetic characteristics in phylogeny and metabolism.</title>
        <authorList>
            <person name="Zhao W."/>
            <person name="Zhong Y."/>
            <person name="Yuan H."/>
            <person name="Wang J."/>
            <person name="Zheng H."/>
            <person name="Wang Y."/>
            <person name="Cen X."/>
            <person name="Xu F."/>
            <person name="Bai J."/>
            <person name="Han X."/>
            <person name="Lu G."/>
            <person name="Zhu Y."/>
            <person name="Shao Z."/>
            <person name="Yan H."/>
            <person name="Li C."/>
            <person name="Peng N."/>
            <person name="Zhang Z."/>
            <person name="Zhang Y."/>
            <person name="Lin W."/>
            <person name="Fan Y."/>
            <person name="Qin Z."/>
            <person name="Hu Y."/>
            <person name="Zhu B."/>
            <person name="Wang S."/>
            <person name="Ding X."/>
            <person name="Zhao G.P."/>
        </authorList>
    </citation>
    <scope>NUCLEOTIDE SEQUENCE [LARGE SCALE GENOMIC DNA]</scope>
    <source>
        <strain evidence="3">U-32</strain>
    </source>
</reference>
<dbReference type="SUPFAM" id="SSF54427">
    <property type="entry name" value="NTF2-like"/>
    <property type="match status" value="1"/>
</dbReference>
<dbReference type="PATRIC" id="fig|749927.5.peg.7433"/>
<dbReference type="CDD" id="cd00531">
    <property type="entry name" value="NTF2_like"/>
    <property type="match status" value="1"/>
</dbReference>
<gene>
    <name evidence="2" type="ordered locus">AMED_7146</name>
</gene>
<dbReference type="GeneID" id="92874796"/>
<feature type="domain" description="SnoaL-like" evidence="1">
    <location>
        <begin position="15"/>
        <end position="134"/>
    </location>
</feature>
<proteinExistence type="predicted"/>
<dbReference type="AlphaFoldDB" id="A0A0H3DFJ6"/>
<name>A0A0H3DFJ6_AMYMU</name>
<dbReference type="KEGG" id="amd:AMED_7146"/>
<evidence type="ECO:0000259" key="1">
    <source>
        <dbReference type="Pfam" id="PF13577"/>
    </source>
</evidence>
<protein>
    <recommendedName>
        <fullName evidence="1">SnoaL-like domain-containing protein</fullName>
    </recommendedName>
</protein>
<dbReference type="Pfam" id="PF13577">
    <property type="entry name" value="SnoaL_4"/>
    <property type="match status" value="1"/>
</dbReference>